<accession>A0A1C1CRC2</accession>
<feature type="region of interest" description="Disordered" evidence="1">
    <location>
        <begin position="80"/>
        <end position="102"/>
    </location>
</feature>
<dbReference type="Proteomes" id="UP000094526">
    <property type="component" value="Unassembled WGS sequence"/>
</dbReference>
<proteinExistence type="predicted"/>
<comment type="caution">
    <text evidence="2">The sequence shown here is derived from an EMBL/GenBank/DDBJ whole genome shotgun (WGS) entry which is preliminary data.</text>
</comment>
<reference evidence="3" key="1">
    <citation type="submission" date="2015-07" db="EMBL/GenBank/DDBJ databases">
        <authorList>
            <person name="Teixeira M.M."/>
            <person name="Souza R.C."/>
            <person name="Almeida L.G."/>
            <person name="Vicente V.A."/>
            <person name="de Hoog S."/>
            <person name="Bocca A.L."/>
            <person name="de Almeida S.R."/>
            <person name="Vasconcelos A.T."/>
            <person name="Felipe M.S."/>
        </authorList>
    </citation>
    <scope>NUCLEOTIDE SEQUENCE [LARGE SCALE GENOMIC DNA]</scope>
    <source>
        <strain evidence="3">KSF</strain>
    </source>
</reference>
<keyword evidence="3" id="KW-1185">Reference proteome</keyword>
<protein>
    <submittedName>
        <fullName evidence="2">Uncharacterized protein</fullName>
    </submittedName>
</protein>
<organism evidence="2 3">
    <name type="scientific">Cladophialophora carrionii</name>
    <dbReference type="NCBI Taxonomy" id="86049"/>
    <lineage>
        <taxon>Eukaryota</taxon>
        <taxon>Fungi</taxon>
        <taxon>Dikarya</taxon>
        <taxon>Ascomycota</taxon>
        <taxon>Pezizomycotina</taxon>
        <taxon>Eurotiomycetes</taxon>
        <taxon>Chaetothyriomycetidae</taxon>
        <taxon>Chaetothyriales</taxon>
        <taxon>Herpotrichiellaceae</taxon>
        <taxon>Cladophialophora</taxon>
    </lineage>
</organism>
<gene>
    <name evidence="2" type="ORF">CLCR_09324</name>
</gene>
<evidence type="ECO:0000313" key="3">
    <source>
        <dbReference type="Proteomes" id="UP000094526"/>
    </source>
</evidence>
<evidence type="ECO:0000256" key="1">
    <source>
        <dbReference type="SAM" id="MobiDB-lite"/>
    </source>
</evidence>
<sequence>MAEAGGSALCHGSPCILRAMTALEAALPAAEWSPWDGRRLERGMDIQSARWRLLAPLAPDTARPCMDAAGCAVATYEEQKLGSRSVQRDGSPQPSRAEQTMC</sequence>
<name>A0A1C1CRC2_9EURO</name>
<dbReference type="VEuPathDB" id="FungiDB:CLCR_09324"/>
<evidence type="ECO:0000313" key="2">
    <source>
        <dbReference type="EMBL" id="OCT51056.1"/>
    </source>
</evidence>
<feature type="compositionally biased region" description="Polar residues" evidence="1">
    <location>
        <begin position="82"/>
        <end position="102"/>
    </location>
</feature>
<dbReference type="AlphaFoldDB" id="A0A1C1CRC2"/>
<dbReference type="EMBL" id="LGRB01000009">
    <property type="protein sequence ID" value="OCT51056.1"/>
    <property type="molecule type" value="Genomic_DNA"/>
</dbReference>